<dbReference type="NCBIfam" id="NF000658">
    <property type="entry name" value="PRK00029.1"/>
    <property type="match status" value="1"/>
</dbReference>
<dbReference type="GO" id="GO:0005524">
    <property type="term" value="F:ATP binding"/>
    <property type="evidence" value="ECO:0007669"/>
    <property type="project" value="UniProtKB-KW"/>
</dbReference>
<dbReference type="Pfam" id="PF02696">
    <property type="entry name" value="SelO"/>
    <property type="match status" value="1"/>
</dbReference>
<evidence type="ECO:0000313" key="11">
    <source>
        <dbReference type="Proteomes" id="UP001145021"/>
    </source>
</evidence>
<keyword evidence="4" id="KW-0548">Nucleotidyltransferase</keyword>
<dbReference type="InterPro" id="IPR003846">
    <property type="entry name" value="SelO"/>
</dbReference>
<dbReference type="GO" id="GO:0070733">
    <property type="term" value="F:AMPylase activity"/>
    <property type="evidence" value="ECO:0007669"/>
    <property type="project" value="TreeGrafter"/>
</dbReference>
<dbReference type="EMBL" id="JANBOH010000234">
    <property type="protein sequence ID" value="KAJ1643647.1"/>
    <property type="molecule type" value="Genomic_DNA"/>
</dbReference>
<comment type="similarity">
    <text evidence="2">Belongs to the SELO family.</text>
</comment>
<evidence type="ECO:0000256" key="8">
    <source>
        <dbReference type="ARBA" id="ARBA00022842"/>
    </source>
</evidence>
<evidence type="ECO:0000256" key="4">
    <source>
        <dbReference type="ARBA" id="ARBA00022695"/>
    </source>
</evidence>
<evidence type="ECO:0000256" key="3">
    <source>
        <dbReference type="ARBA" id="ARBA00022679"/>
    </source>
</evidence>
<comment type="caution">
    <text evidence="10">The sequence shown here is derived from an EMBL/GenBank/DDBJ whole genome shotgun (WGS) entry which is preliminary data.</text>
</comment>
<evidence type="ECO:0000256" key="7">
    <source>
        <dbReference type="ARBA" id="ARBA00022840"/>
    </source>
</evidence>
<reference evidence="10" key="1">
    <citation type="submission" date="2022-07" db="EMBL/GenBank/DDBJ databases">
        <title>Phylogenomic reconstructions and comparative analyses of Kickxellomycotina fungi.</title>
        <authorList>
            <person name="Reynolds N.K."/>
            <person name="Stajich J.E."/>
            <person name="Barry K."/>
            <person name="Grigoriev I.V."/>
            <person name="Crous P."/>
            <person name="Smith M.E."/>
        </authorList>
    </citation>
    <scope>NUCLEOTIDE SEQUENCE</scope>
    <source>
        <strain evidence="10">NBRC 105413</strain>
    </source>
</reference>
<dbReference type="PANTHER" id="PTHR32057">
    <property type="entry name" value="PROTEIN ADENYLYLTRANSFERASE SELO, MITOCHONDRIAL"/>
    <property type="match status" value="1"/>
</dbReference>
<dbReference type="AlphaFoldDB" id="A0A9W8CH58"/>
<dbReference type="Proteomes" id="UP001145021">
    <property type="component" value="Unassembled WGS sequence"/>
</dbReference>
<dbReference type="PANTHER" id="PTHR32057:SF14">
    <property type="entry name" value="PROTEIN ADENYLYLTRANSFERASE SELO, MITOCHONDRIAL"/>
    <property type="match status" value="1"/>
</dbReference>
<name>A0A9W8CH58_9FUNG</name>
<evidence type="ECO:0000256" key="9">
    <source>
        <dbReference type="ARBA" id="ARBA00031547"/>
    </source>
</evidence>
<keyword evidence="6" id="KW-0547">Nucleotide-binding</keyword>
<comment type="cofactor">
    <cofactor evidence="1">
        <name>Mg(2+)</name>
        <dbReference type="ChEBI" id="CHEBI:18420"/>
    </cofactor>
</comment>
<keyword evidence="7" id="KW-0067">ATP-binding</keyword>
<keyword evidence="11" id="KW-1185">Reference proteome</keyword>
<evidence type="ECO:0000256" key="5">
    <source>
        <dbReference type="ARBA" id="ARBA00022723"/>
    </source>
</evidence>
<keyword evidence="3" id="KW-0808">Transferase</keyword>
<organism evidence="10 11">
    <name type="scientific">Coemansia asiatica</name>
    <dbReference type="NCBI Taxonomy" id="1052880"/>
    <lineage>
        <taxon>Eukaryota</taxon>
        <taxon>Fungi</taxon>
        <taxon>Fungi incertae sedis</taxon>
        <taxon>Zoopagomycota</taxon>
        <taxon>Kickxellomycotina</taxon>
        <taxon>Kickxellomycetes</taxon>
        <taxon>Kickxellales</taxon>
        <taxon>Kickxellaceae</taxon>
        <taxon>Coemansia</taxon>
    </lineage>
</organism>
<keyword evidence="5" id="KW-0479">Metal-binding</keyword>
<accession>A0A9W8CH58</accession>
<proteinExistence type="inferred from homology"/>
<evidence type="ECO:0000256" key="6">
    <source>
        <dbReference type="ARBA" id="ARBA00022741"/>
    </source>
</evidence>
<keyword evidence="8" id="KW-0460">Magnesium</keyword>
<evidence type="ECO:0000256" key="1">
    <source>
        <dbReference type="ARBA" id="ARBA00001946"/>
    </source>
</evidence>
<evidence type="ECO:0000313" key="10">
    <source>
        <dbReference type="EMBL" id="KAJ1643647.1"/>
    </source>
</evidence>
<dbReference type="HAMAP" id="MF_00692">
    <property type="entry name" value="SelO"/>
    <property type="match status" value="1"/>
</dbReference>
<protein>
    <recommendedName>
        <fullName evidence="9">Selenoprotein O</fullName>
    </recommendedName>
</protein>
<gene>
    <name evidence="10" type="ORF">LPJ64_004599</name>
</gene>
<sequence>MTHSTAAALSAASFAKTSLRPTTTSELWKDALPFRANDTFTSELPGDTEVSRSPYLMQTDSDGKVDIPQAKFRASRTVRGALWSWAMPIEHEGPRLVSVSESGVALIGLTRETFLKDTRAAAEVWSGNLRLPGSFPWAHCYGGHQFGIWADQLGDGRAISLGEVDGPGQRGHGGRWEIQLKGAGRTPYSRFGDGYAVRRSSIREYLAAEHLHALGIPTTRSLALVFTERLVEREQTELGAIVTRLAPSWIRFGSFELPASRNDYKLVKDLADYTIRHHYPEIAAQQKNDDDKEKKDNSFASAGDLCEESKYAVLLRKVTQRTAKMVAQWQAYGFCHGVMNTDNMSVLGLTIDYGPFAFLDAYDPGFICNHSDTAGRYAFNEQPRVALWNLMRLANPLARLIDSEAVANNDPLKDDDSQRSELKPGTIQVVTDILNQFGAQFKQEYAQTMRRKFGLLATEESQDLPDVVQPFLDLLEHAKTDYTFAMRALCNAPSMVKGSLSGNSNSSNRQLEDLADSLVERSLAFSCASDSSEWKARVIEFFQNVYLPRLSREMMGSVDAQDDEFASEHCARMKAENPKYVLRNWAAQEIIERAERGDEAAVDRALELLTKYAFADNLPDHLAEYERYAGPVPKWGEGLQCSCSS</sequence>
<evidence type="ECO:0000256" key="2">
    <source>
        <dbReference type="ARBA" id="ARBA00009747"/>
    </source>
</evidence>
<dbReference type="GO" id="GO:0005739">
    <property type="term" value="C:mitochondrion"/>
    <property type="evidence" value="ECO:0007669"/>
    <property type="project" value="TreeGrafter"/>
</dbReference>
<dbReference type="GO" id="GO:0046872">
    <property type="term" value="F:metal ion binding"/>
    <property type="evidence" value="ECO:0007669"/>
    <property type="project" value="UniProtKB-KW"/>
</dbReference>